<dbReference type="PANTHER" id="PTHR43337:SF1">
    <property type="entry name" value="XANTHINE_URACIL PERMEASE C887.17-RELATED"/>
    <property type="match status" value="1"/>
</dbReference>
<evidence type="ECO:0000256" key="4">
    <source>
        <dbReference type="ARBA" id="ARBA00022692"/>
    </source>
</evidence>
<dbReference type="GO" id="GO:0015854">
    <property type="term" value="P:guanine transport"/>
    <property type="evidence" value="ECO:0007669"/>
    <property type="project" value="TreeGrafter"/>
</dbReference>
<organism evidence="7 8">
    <name type="scientific">Ambispora leptoticha</name>
    <dbReference type="NCBI Taxonomy" id="144679"/>
    <lineage>
        <taxon>Eukaryota</taxon>
        <taxon>Fungi</taxon>
        <taxon>Fungi incertae sedis</taxon>
        <taxon>Mucoromycota</taxon>
        <taxon>Glomeromycotina</taxon>
        <taxon>Glomeromycetes</taxon>
        <taxon>Archaeosporales</taxon>
        <taxon>Ambisporaceae</taxon>
        <taxon>Ambispora</taxon>
    </lineage>
</organism>
<gene>
    <name evidence="7" type="ORF">ALEPTO_LOCUS9443</name>
</gene>
<protein>
    <submittedName>
        <fullName evidence="7">4388_t:CDS:1</fullName>
    </submittedName>
</protein>
<evidence type="ECO:0000256" key="1">
    <source>
        <dbReference type="ARBA" id="ARBA00004127"/>
    </source>
</evidence>
<dbReference type="InterPro" id="IPR006043">
    <property type="entry name" value="NCS2"/>
</dbReference>
<comment type="caution">
    <text evidence="7">The sequence shown here is derived from an EMBL/GenBank/DDBJ whole genome shotgun (WGS) entry which is preliminary data.</text>
</comment>
<name>A0A9N9DFB5_9GLOM</name>
<dbReference type="OrthoDB" id="431212at2759"/>
<proteinExistence type="inferred from homology"/>
<sequence length="118" mass="12704">MATINFNFTTKDAWVGLITLVYIDILNTTAAMFSLANLAGLTDEEGNFEGSNKAYIVDSVCVSVSGLFGTSPTIQFIQSCAGITEGGKTGITALVSIIDYYWIDDGKESSTYQLGLHW</sequence>
<reference evidence="7" key="1">
    <citation type="submission" date="2021-06" db="EMBL/GenBank/DDBJ databases">
        <authorList>
            <person name="Kallberg Y."/>
            <person name="Tangrot J."/>
            <person name="Rosling A."/>
        </authorList>
    </citation>
    <scope>NUCLEOTIDE SEQUENCE</scope>
    <source>
        <strain evidence="7">FL130A</strain>
    </source>
</reference>
<evidence type="ECO:0000256" key="2">
    <source>
        <dbReference type="ARBA" id="ARBA00005697"/>
    </source>
</evidence>
<dbReference type="InterPro" id="IPR045018">
    <property type="entry name" value="Azg-like"/>
</dbReference>
<evidence type="ECO:0000313" key="8">
    <source>
        <dbReference type="Proteomes" id="UP000789508"/>
    </source>
</evidence>
<dbReference type="GO" id="GO:0005345">
    <property type="term" value="F:purine nucleobase transmembrane transporter activity"/>
    <property type="evidence" value="ECO:0007669"/>
    <property type="project" value="TreeGrafter"/>
</dbReference>
<dbReference type="Pfam" id="PF00860">
    <property type="entry name" value="Xan_ur_permease"/>
    <property type="match status" value="1"/>
</dbReference>
<keyword evidence="4" id="KW-0812">Transmembrane</keyword>
<evidence type="ECO:0000313" key="7">
    <source>
        <dbReference type="EMBL" id="CAG8633389.1"/>
    </source>
</evidence>
<comment type="similarity">
    <text evidence="2">Belongs to the nucleobase:cation symporter-2 (NCS2) (TC 2.A.40) family. Azg-like subfamily.</text>
</comment>
<keyword evidence="6" id="KW-0472">Membrane</keyword>
<dbReference type="PANTHER" id="PTHR43337">
    <property type="entry name" value="XANTHINE/URACIL PERMEASE C887.17-RELATED"/>
    <property type="match status" value="1"/>
</dbReference>
<dbReference type="GO" id="GO:0015853">
    <property type="term" value="P:adenine transport"/>
    <property type="evidence" value="ECO:0007669"/>
    <property type="project" value="TreeGrafter"/>
</dbReference>
<keyword evidence="8" id="KW-1185">Reference proteome</keyword>
<comment type="subcellular location">
    <subcellularLocation>
        <location evidence="1">Endomembrane system</location>
        <topology evidence="1">Multi-pass membrane protein</topology>
    </subcellularLocation>
</comment>
<evidence type="ECO:0000256" key="6">
    <source>
        <dbReference type="ARBA" id="ARBA00023136"/>
    </source>
</evidence>
<dbReference type="AlphaFoldDB" id="A0A9N9DFB5"/>
<dbReference type="GO" id="GO:0005886">
    <property type="term" value="C:plasma membrane"/>
    <property type="evidence" value="ECO:0007669"/>
    <property type="project" value="TreeGrafter"/>
</dbReference>
<evidence type="ECO:0000256" key="5">
    <source>
        <dbReference type="ARBA" id="ARBA00022989"/>
    </source>
</evidence>
<dbReference type="Proteomes" id="UP000789508">
    <property type="component" value="Unassembled WGS sequence"/>
</dbReference>
<dbReference type="GO" id="GO:0012505">
    <property type="term" value="C:endomembrane system"/>
    <property type="evidence" value="ECO:0007669"/>
    <property type="project" value="UniProtKB-SubCell"/>
</dbReference>
<accession>A0A9N9DFB5</accession>
<dbReference type="EMBL" id="CAJVPS010007290">
    <property type="protein sequence ID" value="CAG8633389.1"/>
    <property type="molecule type" value="Genomic_DNA"/>
</dbReference>
<keyword evidence="3" id="KW-0813">Transport</keyword>
<evidence type="ECO:0000256" key="3">
    <source>
        <dbReference type="ARBA" id="ARBA00022448"/>
    </source>
</evidence>
<keyword evidence="5" id="KW-1133">Transmembrane helix</keyword>